<dbReference type="Proteomes" id="UP001291623">
    <property type="component" value="Unassembled WGS sequence"/>
</dbReference>
<feature type="compositionally biased region" description="Basic and acidic residues" evidence="2">
    <location>
        <begin position="226"/>
        <end position="235"/>
    </location>
</feature>
<protein>
    <submittedName>
        <fullName evidence="3">Uncharacterized protein</fullName>
    </submittedName>
</protein>
<evidence type="ECO:0000313" key="3">
    <source>
        <dbReference type="EMBL" id="KAK4341244.1"/>
    </source>
</evidence>
<evidence type="ECO:0000256" key="2">
    <source>
        <dbReference type="SAM" id="MobiDB-lite"/>
    </source>
</evidence>
<feature type="coiled-coil region" evidence="1">
    <location>
        <begin position="134"/>
        <end position="210"/>
    </location>
</feature>
<name>A0AAE1UXW0_9SOLA</name>
<proteinExistence type="predicted"/>
<accession>A0AAE1UXW0</accession>
<dbReference type="AlphaFoldDB" id="A0AAE1UXW0"/>
<comment type="caution">
    <text evidence="3">The sequence shown here is derived from an EMBL/GenBank/DDBJ whole genome shotgun (WGS) entry which is preliminary data.</text>
</comment>
<evidence type="ECO:0000313" key="4">
    <source>
        <dbReference type="Proteomes" id="UP001291623"/>
    </source>
</evidence>
<sequence length="245" mass="27361">MVANYTASLDDIDVTAKSSRSSFNDGVLLLELSPPRKSSSASPDNRKSSQPVVTNAAEVIANQITHPKMFKPSSWSLQHGAPNSFIALEASIASNLEEIRKANITDISTLENLVETFFKAYAEYDSLRSLKMTKESHQESLSDAQRGLHDAKQEHKKLDGSVEKLQVNLAKVEKDLAALSSKKEKIIALLDKSQEKLSKNQEKITITEDEIYTIEANHTLSDDEVERLSKHEEAKRRLRRVAKKS</sequence>
<feature type="region of interest" description="Disordered" evidence="2">
    <location>
        <begin position="223"/>
        <end position="245"/>
    </location>
</feature>
<keyword evidence="4" id="KW-1185">Reference proteome</keyword>
<dbReference type="EMBL" id="JAVYJV010000022">
    <property type="protein sequence ID" value="KAK4341244.1"/>
    <property type="molecule type" value="Genomic_DNA"/>
</dbReference>
<evidence type="ECO:0000256" key="1">
    <source>
        <dbReference type="SAM" id="Coils"/>
    </source>
</evidence>
<keyword evidence="1" id="KW-0175">Coiled coil</keyword>
<gene>
    <name evidence="3" type="ORF">RND71_039745</name>
</gene>
<organism evidence="3 4">
    <name type="scientific">Anisodus tanguticus</name>
    <dbReference type="NCBI Taxonomy" id="243964"/>
    <lineage>
        <taxon>Eukaryota</taxon>
        <taxon>Viridiplantae</taxon>
        <taxon>Streptophyta</taxon>
        <taxon>Embryophyta</taxon>
        <taxon>Tracheophyta</taxon>
        <taxon>Spermatophyta</taxon>
        <taxon>Magnoliopsida</taxon>
        <taxon>eudicotyledons</taxon>
        <taxon>Gunneridae</taxon>
        <taxon>Pentapetalae</taxon>
        <taxon>asterids</taxon>
        <taxon>lamiids</taxon>
        <taxon>Solanales</taxon>
        <taxon>Solanaceae</taxon>
        <taxon>Solanoideae</taxon>
        <taxon>Hyoscyameae</taxon>
        <taxon>Anisodus</taxon>
    </lineage>
</organism>
<reference evidence="3" key="1">
    <citation type="submission" date="2023-12" db="EMBL/GenBank/DDBJ databases">
        <title>Genome assembly of Anisodus tanguticus.</title>
        <authorList>
            <person name="Wang Y.-J."/>
        </authorList>
    </citation>
    <scope>NUCLEOTIDE SEQUENCE</scope>
    <source>
        <strain evidence="3">KB-2021</strain>
        <tissue evidence="3">Leaf</tissue>
    </source>
</reference>
<feature type="compositionally biased region" description="Basic residues" evidence="2">
    <location>
        <begin position="236"/>
        <end position="245"/>
    </location>
</feature>